<name>A0ABP8ML91_9BACT</name>
<evidence type="ECO:0000313" key="2">
    <source>
        <dbReference type="EMBL" id="GAA4451383.1"/>
    </source>
</evidence>
<dbReference type="PROSITE" id="PS51257">
    <property type="entry name" value="PROKAR_LIPOPROTEIN"/>
    <property type="match status" value="1"/>
</dbReference>
<keyword evidence="1" id="KW-0732">Signal</keyword>
<dbReference type="RefSeq" id="WP_344823120.1">
    <property type="nucleotide sequence ID" value="NZ_BAABEZ010000004.1"/>
</dbReference>
<feature type="signal peptide" evidence="1">
    <location>
        <begin position="1"/>
        <end position="21"/>
    </location>
</feature>
<comment type="caution">
    <text evidence="2">The sequence shown here is derived from an EMBL/GenBank/DDBJ whole genome shotgun (WGS) entry which is preliminary data.</text>
</comment>
<feature type="chain" id="PRO_5046733018" description="Lipoprotein" evidence="1">
    <location>
        <begin position="22"/>
        <end position="160"/>
    </location>
</feature>
<accession>A0ABP8ML91</accession>
<proteinExistence type="predicted"/>
<evidence type="ECO:0008006" key="4">
    <source>
        <dbReference type="Google" id="ProtNLM"/>
    </source>
</evidence>
<protein>
    <recommendedName>
        <fullName evidence="4">Lipoprotein</fullName>
    </recommendedName>
</protein>
<evidence type="ECO:0000313" key="3">
    <source>
        <dbReference type="Proteomes" id="UP001501410"/>
    </source>
</evidence>
<keyword evidence="3" id="KW-1185">Reference proteome</keyword>
<gene>
    <name evidence="2" type="ORF">GCM10023092_08960</name>
</gene>
<sequence>MTNTLRKIALGAMLAATTVSAVTMTSCNKEDKTCSVGLSGSDCKTEVRTSYYNSYKGSGTDNNGDTYTDWTAKFSALGTDVTKMNLQLLDDNLSSVAALTVTLTSNTAFTIDTKTTSDGYTYSGTGSISASTCTLSITQKEVVTGITITTVITFNNMVKQ</sequence>
<reference evidence="3" key="1">
    <citation type="journal article" date="2019" name="Int. J. Syst. Evol. Microbiol.">
        <title>The Global Catalogue of Microorganisms (GCM) 10K type strain sequencing project: providing services to taxonomists for standard genome sequencing and annotation.</title>
        <authorList>
            <consortium name="The Broad Institute Genomics Platform"/>
            <consortium name="The Broad Institute Genome Sequencing Center for Infectious Disease"/>
            <person name="Wu L."/>
            <person name="Ma J."/>
        </authorList>
    </citation>
    <scope>NUCLEOTIDE SEQUENCE [LARGE SCALE GENOMIC DNA]</scope>
    <source>
        <strain evidence="3">JCM 31921</strain>
    </source>
</reference>
<evidence type="ECO:0000256" key="1">
    <source>
        <dbReference type="SAM" id="SignalP"/>
    </source>
</evidence>
<dbReference type="EMBL" id="BAABEZ010000004">
    <property type="protein sequence ID" value="GAA4451383.1"/>
    <property type="molecule type" value="Genomic_DNA"/>
</dbReference>
<organism evidence="2 3">
    <name type="scientific">Rurimicrobium arvi</name>
    <dbReference type="NCBI Taxonomy" id="2049916"/>
    <lineage>
        <taxon>Bacteria</taxon>
        <taxon>Pseudomonadati</taxon>
        <taxon>Bacteroidota</taxon>
        <taxon>Chitinophagia</taxon>
        <taxon>Chitinophagales</taxon>
        <taxon>Chitinophagaceae</taxon>
        <taxon>Rurimicrobium</taxon>
    </lineage>
</organism>
<dbReference type="Proteomes" id="UP001501410">
    <property type="component" value="Unassembled WGS sequence"/>
</dbReference>